<evidence type="ECO:0000256" key="1">
    <source>
        <dbReference type="SAM" id="Coils"/>
    </source>
</evidence>
<evidence type="ECO:0000313" key="4">
    <source>
        <dbReference type="Proteomes" id="UP000533598"/>
    </source>
</evidence>
<organism evidence="3 4">
    <name type="scientific">Crossiella cryophila</name>
    <dbReference type="NCBI Taxonomy" id="43355"/>
    <lineage>
        <taxon>Bacteria</taxon>
        <taxon>Bacillati</taxon>
        <taxon>Actinomycetota</taxon>
        <taxon>Actinomycetes</taxon>
        <taxon>Pseudonocardiales</taxon>
        <taxon>Pseudonocardiaceae</taxon>
        <taxon>Crossiella</taxon>
    </lineage>
</organism>
<sequence>MTTALIYLVVMVFVAAVVFLVASLVFGRGEQLAPLAPGATPTELPAGEVSGEDVRAVRFQQVVRGYKMSEVDWVLQRAADELDALRARVAELEEQRQEAVAGE</sequence>
<keyword evidence="2" id="KW-0472">Membrane</keyword>
<dbReference type="InterPro" id="IPR019933">
    <property type="entry name" value="DivIVA_domain"/>
</dbReference>
<keyword evidence="4" id="KW-1185">Reference proteome</keyword>
<name>A0A7W7FQM8_9PSEU</name>
<comment type="caution">
    <text evidence="3">The sequence shown here is derived from an EMBL/GenBank/DDBJ whole genome shotgun (WGS) entry which is preliminary data.</text>
</comment>
<reference evidence="3 4" key="1">
    <citation type="submission" date="2020-08" db="EMBL/GenBank/DDBJ databases">
        <title>Sequencing the genomes of 1000 actinobacteria strains.</title>
        <authorList>
            <person name="Klenk H.-P."/>
        </authorList>
    </citation>
    <scope>NUCLEOTIDE SEQUENCE [LARGE SCALE GENOMIC DNA]</scope>
    <source>
        <strain evidence="3 4">DSM 44230</strain>
    </source>
</reference>
<protein>
    <submittedName>
        <fullName evidence="3">DivIVA domain-containing protein</fullName>
    </submittedName>
</protein>
<dbReference type="AlphaFoldDB" id="A0A7W7FQM8"/>
<dbReference type="Gene3D" id="6.10.250.660">
    <property type="match status" value="1"/>
</dbReference>
<dbReference type="RefSeq" id="WP_185000062.1">
    <property type="nucleotide sequence ID" value="NZ_BAAAUI010000013.1"/>
</dbReference>
<feature type="transmembrane region" description="Helical" evidence="2">
    <location>
        <begin position="6"/>
        <end position="26"/>
    </location>
</feature>
<evidence type="ECO:0000256" key="2">
    <source>
        <dbReference type="SAM" id="Phobius"/>
    </source>
</evidence>
<dbReference type="EMBL" id="JACHMH010000001">
    <property type="protein sequence ID" value="MBB4674015.1"/>
    <property type="molecule type" value="Genomic_DNA"/>
</dbReference>
<proteinExistence type="predicted"/>
<feature type="coiled-coil region" evidence="1">
    <location>
        <begin position="75"/>
        <end position="102"/>
    </location>
</feature>
<evidence type="ECO:0000313" key="3">
    <source>
        <dbReference type="EMBL" id="MBB4674015.1"/>
    </source>
</evidence>
<keyword evidence="2" id="KW-0812">Transmembrane</keyword>
<dbReference type="NCBIfam" id="TIGR03544">
    <property type="entry name" value="DivI1A_domain"/>
    <property type="match status" value="1"/>
</dbReference>
<dbReference type="Proteomes" id="UP000533598">
    <property type="component" value="Unassembled WGS sequence"/>
</dbReference>
<gene>
    <name evidence="3" type="ORF">HNR67_000133</name>
</gene>
<accession>A0A7W7FQM8</accession>
<keyword evidence="2" id="KW-1133">Transmembrane helix</keyword>
<keyword evidence="1" id="KW-0175">Coiled coil</keyword>